<keyword evidence="4" id="KW-1185">Reference proteome</keyword>
<keyword evidence="2" id="KW-1133">Transmembrane helix</keyword>
<comment type="caution">
    <text evidence="3">The sequence shown here is derived from an EMBL/GenBank/DDBJ whole genome shotgun (WGS) entry which is preliminary data.</text>
</comment>
<evidence type="ECO:0000256" key="2">
    <source>
        <dbReference type="SAM" id="Phobius"/>
    </source>
</evidence>
<dbReference type="OrthoDB" id="4256231at2"/>
<protein>
    <submittedName>
        <fullName evidence="3">Uncharacterized protein</fullName>
    </submittedName>
</protein>
<dbReference type="AlphaFoldDB" id="A0A5R9E7D0"/>
<accession>A0A5R9E7D0</accession>
<dbReference type="Proteomes" id="UP000305921">
    <property type="component" value="Unassembled WGS sequence"/>
</dbReference>
<name>A0A5R9E7D0_9ACTN</name>
<feature type="region of interest" description="Disordered" evidence="1">
    <location>
        <begin position="81"/>
        <end position="102"/>
    </location>
</feature>
<dbReference type="RefSeq" id="WP_138055074.1">
    <property type="nucleotide sequence ID" value="NZ_VAWE01000001.1"/>
</dbReference>
<keyword evidence="2" id="KW-0812">Transmembrane</keyword>
<feature type="transmembrane region" description="Helical" evidence="2">
    <location>
        <begin position="36"/>
        <end position="56"/>
    </location>
</feature>
<evidence type="ECO:0000313" key="3">
    <source>
        <dbReference type="EMBL" id="TLQ45746.1"/>
    </source>
</evidence>
<dbReference type="EMBL" id="VAWE01000001">
    <property type="protein sequence ID" value="TLQ45746.1"/>
    <property type="molecule type" value="Genomic_DNA"/>
</dbReference>
<reference evidence="3 4" key="1">
    <citation type="submission" date="2019-05" db="EMBL/GenBank/DDBJ databases">
        <title>Streptomyces marianii sp. nov., a novel marine actinomycete from southern coast of India.</title>
        <authorList>
            <person name="Iniyan A.M."/>
            <person name="Wink J."/>
            <person name="Ramprasad E."/>
            <person name="Ramana C.V."/>
            <person name="Bunk B."/>
            <person name="Sproer C."/>
            <person name="Joseph F.-J.R.S."/>
            <person name="Vincent S.G.P."/>
        </authorList>
    </citation>
    <scope>NUCLEOTIDE SEQUENCE [LARGE SCALE GENOMIC DNA]</scope>
    <source>
        <strain evidence="3 4">ICN19</strain>
    </source>
</reference>
<evidence type="ECO:0000256" key="1">
    <source>
        <dbReference type="SAM" id="MobiDB-lite"/>
    </source>
</evidence>
<feature type="transmembrane region" description="Helical" evidence="2">
    <location>
        <begin position="12"/>
        <end position="30"/>
    </location>
</feature>
<proteinExistence type="predicted"/>
<evidence type="ECO:0000313" key="4">
    <source>
        <dbReference type="Proteomes" id="UP000305921"/>
    </source>
</evidence>
<keyword evidence="2" id="KW-0472">Membrane</keyword>
<sequence>MNLNLLASLLRTVVPVLAGAILTLTGALGIPVDSAQVAVIVTAALTAAYYLVFRLAEQATARLRWERLRRIAGVLLGWARPPQYKEPPPAGTVQVPRLGSSR</sequence>
<organism evidence="3 4">
    <name type="scientific">Streptomyces marianii</name>
    <dbReference type="NCBI Taxonomy" id="1817406"/>
    <lineage>
        <taxon>Bacteria</taxon>
        <taxon>Bacillati</taxon>
        <taxon>Actinomycetota</taxon>
        <taxon>Actinomycetes</taxon>
        <taxon>Kitasatosporales</taxon>
        <taxon>Streptomycetaceae</taxon>
        <taxon>Streptomyces</taxon>
    </lineage>
</organism>
<gene>
    <name evidence="3" type="ORF">FEF34_24590</name>
</gene>